<dbReference type="EMBL" id="CAJOBC010085876">
    <property type="protein sequence ID" value="CAF4336850.1"/>
    <property type="molecule type" value="Genomic_DNA"/>
</dbReference>
<evidence type="ECO:0000256" key="1">
    <source>
        <dbReference type="SAM" id="MobiDB-lite"/>
    </source>
</evidence>
<evidence type="ECO:0000313" key="4">
    <source>
        <dbReference type="EMBL" id="CAF4336850.1"/>
    </source>
</evidence>
<accession>A0A815QV88</accession>
<gene>
    <name evidence="3" type="ORF">GPM918_LOCUS35363</name>
    <name evidence="4" type="ORF">SRO942_LOCUS36082</name>
</gene>
<sequence>VAFCIIFYMTCSAPSLWIIHVETANRKLYRLAESKLSTRRTPTLGVKLNKNNIIQNHKNLNILGGLITHPTTTTATTTQQTVLSIAQVDCEDKSWYYVDEQRWLDLLQESMLVLLCICRLLISHDHLSAEKSGILFILSIMNSADLLSLSNSLQYHDIITERLWMYIGLILLTIVLFQLAFIEINGFTYFYFNSQPQQQKQKRYYYHHGQTVTERFRSRLRLTSMEKMNFFQDQLICPLFKCLFLHDGLFLIYRILLSAKIRCSKPTLMFYISKNIFMILYQCYRVYKSSKDKHKHLIYERLYDLSPPNRKKQRRHLFHFIEQLSNPHHITKTHSNIDKTNRRRTLMKPRMKARSPSRTMPTDYGAPYPFVRRQRGGKTSYAIYGLPFVTQPRRRTTLSSRSSQSLMNFARNDSGIEPGYIRWPPPILNHNTIAKTVIE</sequence>
<evidence type="ECO:0000256" key="2">
    <source>
        <dbReference type="SAM" id="Phobius"/>
    </source>
</evidence>
<keyword evidence="5" id="KW-1185">Reference proteome</keyword>
<evidence type="ECO:0000313" key="3">
    <source>
        <dbReference type="EMBL" id="CAF1468307.1"/>
    </source>
</evidence>
<dbReference type="Proteomes" id="UP000663829">
    <property type="component" value="Unassembled WGS sequence"/>
</dbReference>
<feature type="region of interest" description="Disordered" evidence="1">
    <location>
        <begin position="348"/>
        <end position="367"/>
    </location>
</feature>
<comment type="caution">
    <text evidence="3">The sequence shown here is derived from an EMBL/GenBank/DDBJ whole genome shotgun (WGS) entry which is preliminary data.</text>
</comment>
<name>A0A815QV88_9BILA</name>
<evidence type="ECO:0000313" key="5">
    <source>
        <dbReference type="Proteomes" id="UP000663829"/>
    </source>
</evidence>
<dbReference type="PANTHER" id="PTHR22168:SF3">
    <property type="entry name" value="TRANSMEMBRANE PROTEIN 26"/>
    <property type="match status" value="1"/>
</dbReference>
<feature type="non-terminal residue" evidence="3">
    <location>
        <position position="1"/>
    </location>
</feature>
<dbReference type="OrthoDB" id="10005707at2759"/>
<dbReference type="Proteomes" id="UP000681722">
    <property type="component" value="Unassembled WGS sequence"/>
</dbReference>
<proteinExistence type="predicted"/>
<reference evidence="3" key="1">
    <citation type="submission" date="2021-02" db="EMBL/GenBank/DDBJ databases">
        <authorList>
            <person name="Nowell W R."/>
        </authorList>
    </citation>
    <scope>NUCLEOTIDE SEQUENCE</scope>
</reference>
<dbReference type="EMBL" id="CAJNOQ010020409">
    <property type="protein sequence ID" value="CAF1468307.1"/>
    <property type="molecule type" value="Genomic_DNA"/>
</dbReference>
<dbReference type="PANTHER" id="PTHR22168">
    <property type="entry name" value="TMEM26 PROTEIN"/>
    <property type="match status" value="1"/>
</dbReference>
<dbReference type="InterPro" id="IPR019169">
    <property type="entry name" value="Transmembrane_26"/>
</dbReference>
<organism evidence="3 5">
    <name type="scientific">Didymodactylos carnosus</name>
    <dbReference type="NCBI Taxonomy" id="1234261"/>
    <lineage>
        <taxon>Eukaryota</taxon>
        <taxon>Metazoa</taxon>
        <taxon>Spiralia</taxon>
        <taxon>Gnathifera</taxon>
        <taxon>Rotifera</taxon>
        <taxon>Eurotatoria</taxon>
        <taxon>Bdelloidea</taxon>
        <taxon>Philodinida</taxon>
        <taxon>Philodinidae</taxon>
        <taxon>Didymodactylos</taxon>
    </lineage>
</organism>
<keyword evidence="2" id="KW-0472">Membrane</keyword>
<protein>
    <submittedName>
        <fullName evidence="3">Uncharacterized protein</fullName>
    </submittedName>
</protein>
<dbReference type="AlphaFoldDB" id="A0A815QV88"/>
<keyword evidence="2" id="KW-0812">Transmembrane</keyword>
<dbReference type="Pfam" id="PF09772">
    <property type="entry name" value="Tmem26"/>
    <property type="match status" value="1"/>
</dbReference>
<feature type="transmembrane region" description="Helical" evidence="2">
    <location>
        <begin position="163"/>
        <end position="192"/>
    </location>
</feature>
<keyword evidence="2" id="KW-1133">Transmembrane helix</keyword>